<accession>A0A4Y9FXZ3</accession>
<dbReference type="OrthoDB" id="5073669at2"/>
<reference evidence="3 4" key="1">
    <citation type="submission" date="2019-03" db="EMBL/GenBank/DDBJ databases">
        <title>Diversity of the mouse oral microbiome.</title>
        <authorList>
            <person name="Joseph S."/>
            <person name="Aduse-Opoku J."/>
            <person name="Curtis M."/>
            <person name="Wade W."/>
            <person name="Hashim A."/>
        </authorList>
    </citation>
    <scope>NUCLEOTIDE SEQUENCE [LARGE SCALE GENOMIC DNA]</scope>
    <source>
        <strain evidence="3 4">P1012</strain>
    </source>
</reference>
<gene>
    <name evidence="3" type="ORF">E4U02_05510</name>
</gene>
<sequence>MNDIRTRRPAVILGGAICLLALAGCSTPVEAPGATATSTPAPETSAPVETPSTEPTPTETTEPSQQPQEPGDVESWTISEEAVGPFELGMPWEETVALAEELGWDTSNAGATEGCAAFVGAPLEAGVEMYAWNYDGVTADISVSALPEVATAGPATAEGITVQSTFADVRAAYPDAMEGEQPIAGHPYLVVDADAAGNAMYFAADGEFIDLISVNSLGTVPYEHC</sequence>
<evidence type="ECO:0000313" key="4">
    <source>
        <dbReference type="Proteomes" id="UP000298358"/>
    </source>
</evidence>
<dbReference type="PROSITE" id="PS51257">
    <property type="entry name" value="PROKAR_LIPOPROTEIN"/>
    <property type="match status" value="1"/>
</dbReference>
<dbReference type="AlphaFoldDB" id="A0A4Y9FXZ3"/>
<feature type="signal peptide" evidence="2">
    <location>
        <begin position="1"/>
        <end position="31"/>
    </location>
</feature>
<evidence type="ECO:0000256" key="2">
    <source>
        <dbReference type="SAM" id="SignalP"/>
    </source>
</evidence>
<comment type="caution">
    <text evidence="3">The sequence shown here is derived from an EMBL/GenBank/DDBJ whole genome shotgun (WGS) entry which is preliminary data.</text>
</comment>
<name>A0A4Y9FXZ3_9MICO</name>
<feature type="region of interest" description="Disordered" evidence="1">
    <location>
        <begin position="30"/>
        <end position="74"/>
    </location>
</feature>
<protein>
    <submittedName>
        <fullName evidence="3">Uncharacterized protein</fullName>
    </submittedName>
</protein>
<keyword evidence="4" id="KW-1185">Reference proteome</keyword>
<proteinExistence type="predicted"/>
<evidence type="ECO:0000313" key="3">
    <source>
        <dbReference type="EMBL" id="TFU33504.1"/>
    </source>
</evidence>
<organism evidence="3 4">
    <name type="scientific">Microbacterium paludicola</name>
    <dbReference type="NCBI Taxonomy" id="300019"/>
    <lineage>
        <taxon>Bacteria</taxon>
        <taxon>Bacillati</taxon>
        <taxon>Actinomycetota</taxon>
        <taxon>Actinomycetes</taxon>
        <taxon>Micrococcales</taxon>
        <taxon>Microbacteriaceae</taxon>
        <taxon>Microbacterium</taxon>
    </lineage>
</organism>
<dbReference type="Proteomes" id="UP000298358">
    <property type="component" value="Unassembled WGS sequence"/>
</dbReference>
<evidence type="ECO:0000256" key="1">
    <source>
        <dbReference type="SAM" id="MobiDB-lite"/>
    </source>
</evidence>
<dbReference type="RefSeq" id="WP_135113826.1">
    <property type="nucleotide sequence ID" value="NZ_JADGLL010000008.1"/>
</dbReference>
<keyword evidence="2" id="KW-0732">Signal</keyword>
<feature type="compositionally biased region" description="Low complexity" evidence="1">
    <location>
        <begin position="30"/>
        <end position="70"/>
    </location>
</feature>
<dbReference type="EMBL" id="SPQB01000008">
    <property type="protein sequence ID" value="TFU33504.1"/>
    <property type="molecule type" value="Genomic_DNA"/>
</dbReference>
<feature type="chain" id="PRO_5038458626" evidence="2">
    <location>
        <begin position="32"/>
        <end position="225"/>
    </location>
</feature>